<dbReference type="InterPro" id="IPR020825">
    <property type="entry name" value="Phe-tRNA_synthase-like_B3/B4"/>
</dbReference>
<dbReference type="AlphaFoldDB" id="C3X3S4"/>
<dbReference type="GO" id="GO:0003723">
    <property type="term" value="F:RNA binding"/>
    <property type="evidence" value="ECO:0007669"/>
    <property type="project" value="InterPro"/>
</dbReference>
<dbReference type="Pfam" id="PF03483">
    <property type="entry name" value="B3_4"/>
    <property type="match status" value="1"/>
</dbReference>
<evidence type="ECO:0000313" key="3">
    <source>
        <dbReference type="Proteomes" id="UP000003973"/>
    </source>
</evidence>
<dbReference type="SUPFAM" id="SSF56037">
    <property type="entry name" value="PheT/TilS domain"/>
    <property type="match status" value="1"/>
</dbReference>
<proteinExistence type="predicted"/>
<gene>
    <name evidence="2" type="ORF">OFAG_01013</name>
</gene>
<evidence type="ECO:0000259" key="1">
    <source>
        <dbReference type="SMART" id="SM00873"/>
    </source>
</evidence>
<dbReference type="SMART" id="SM00873">
    <property type="entry name" value="B3_4"/>
    <property type="match status" value="1"/>
</dbReference>
<evidence type="ECO:0000313" key="2">
    <source>
        <dbReference type="EMBL" id="EEO27860.2"/>
    </source>
</evidence>
<name>C3X3S4_9BURK</name>
<comment type="caution">
    <text evidence="2">The sequence shown here is derived from an EMBL/GenBank/DDBJ whole genome shotgun (WGS) entry which is preliminary data.</text>
</comment>
<dbReference type="InterPro" id="IPR005146">
    <property type="entry name" value="B3/B4_tRNA-bd"/>
</dbReference>
<dbReference type="eggNOG" id="COG3382">
    <property type="taxonomic scope" value="Bacteria"/>
</dbReference>
<accession>C3X3S4</accession>
<feature type="domain" description="B3/B4 tRNA-binding" evidence="1">
    <location>
        <begin position="141"/>
        <end position="295"/>
    </location>
</feature>
<dbReference type="PANTHER" id="PTHR39209:SF2">
    <property type="entry name" value="CYTOPLASMIC PROTEIN"/>
    <property type="match status" value="1"/>
</dbReference>
<sequence>MKTLLFLCGGPGVFRMGRGQGGIRPFRVWRAGAGVRAVSGNGLRPGGGRAIMAHGVPGSAGQRRRQGGLPCGGNGWGRKMRFVIDGRVFAAIPDMVAGVVVAQGVDNTRERPEVSAMLAQSVAAAQARFSGQEVKKAGEIVPYREAFRALGINPNRFPCSAEALFSRIGKGKGLPSINPLVDLNNAVSLKYVIPMGTHDLKDVPDAIEMRPATENDRFLPFGGGREEVPDSGEVVYAVGHQVRTRRWTWRQSENGKITAKTSAVFFPIDGFAGFNDVAVKAAANELAEKLVACFGAEVRTGFVDRDHPEFVWSF</sequence>
<organism evidence="2 3">
    <name type="scientific">Oxalobacter paraformigenes</name>
    <dbReference type="NCBI Taxonomy" id="556268"/>
    <lineage>
        <taxon>Bacteria</taxon>
        <taxon>Pseudomonadati</taxon>
        <taxon>Pseudomonadota</taxon>
        <taxon>Betaproteobacteria</taxon>
        <taxon>Burkholderiales</taxon>
        <taxon>Oxalobacteraceae</taxon>
        <taxon>Oxalobacter</taxon>
    </lineage>
</organism>
<protein>
    <recommendedName>
        <fullName evidence="1">B3/B4 tRNA-binding domain-containing protein</fullName>
    </recommendedName>
</protein>
<keyword evidence="3" id="KW-1185">Reference proteome</keyword>
<dbReference type="Proteomes" id="UP000003973">
    <property type="component" value="Unassembled WGS sequence"/>
</dbReference>
<dbReference type="Gene3D" id="3.50.40.10">
    <property type="entry name" value="Phenylalanyl-trna Synthetase, Chain B, domain 3"/>
    <property type="match status" value="1"/>
</dbReference>
<dbReference type="EMBL" id="ACDP02000014">
    <property type="protein sequence ID" value="EEO27860.2"/>
    <property type="molecule type" value="Genomic_DNA"/>
</dbReference>
<reference evidence="2" key="1">
    <citation type="submission" date="2011-10" db="EMBL/GenBank/DDBJ databases">
        <title>The Genome Sequence of Oxalobacter formigenes HOxBLS.</title>
        <authorList>
            <consortium name="The Broad Institute Genome Sequencing Platform"/>
            <person name="Earl A."/>
            <person name="Ward D."/>
            <person name="Feldgarden M."/>
            <person name="Gevers D."/>
            <person name="Allison M.J."/>
            <person name="Humphrey S."/>
            <person name="Young S.K."/>
            <person name="Zeng Q."/>
            <person name="Gargeya S."/>
            <person name="Fitzgerald M."/>
            <person name="Haas B."/>
            <person name="Abouelleil A."/>
            <person name="Alvarado L."/>
            <person name="Arachchi H.M."/>
            <person name="Berlin A."/>
            <person name="Brown A."/>
            <person name="Chapman S.B."/>
            <person name="Chen Z."/>
            <person name="Dunbar C."/>
            <person name="Freedman E."/>
            <person name="Gearin G."/>
            <person name="Goldberg J."/>
            <person name="Griggs A."/>
            <person name="Gujja S."/>
            <person name="Heiman D."/>
            <person name="Howarth C."/>
            <person name="Larson L."/>
            <person name="Lui A."/>
            <person name="MacDonald P.J.P."/>
            <person name="Montmayeur A."/>
            <person name="Murphy C."/>
            <person name="Neiman D."/>
            <person name="Pearson M."/>
            <person name="Priest M."/>
            <person name="Roberts A."/>
            <person name="Saif S."/>
            <person name="Shea T."/>
            <person name="Shenoy N."/>
            <person name="Sisk P."/>
            <person name="Stolte C."/>
            <person name="Sykes S."/>
            <person name="Wortman J."/>
            <person name="Nusbaum C."/>
            <person name="Birren B."/>
        </authorList>
    </citation>
    <scope>NUCLEOTIDE SEQUENCE [LARGE SCALE GENOMIC DNA]</scope>
    <source>
        <strain evidence="2">HOxBLS</strain>
    </source>
</reference>
<dbReference type="PANTHER" id="PTHR39209">
    <property type="match status" value="1"/>
</dbReference>
<dbReference type="GO" id="GO:0004826">
    <property type="term" value="F:phenylalanine-tRNA ligase activity"/>
    <property type="evidence" value="ECO:0007669"/>
    <property type="project" value="InterPro"/>
</dbReference>
<dbReference type="HOGENOM" id="CLU_076869_1_0_4"/>